<evidence type="ECO:0000256" key="1">
    <source>
        <dbReference type="ARBA" id="ARBA00022603"/>
    </source>
</evidence>
<dbReference type="GO" id="GO:0008168">
    <property type="term" value="F:methyltransferase activity"/>
    <property type="evidence" value="ECO:0007669"/>
    <property type="project" value="UniProtKB-KW"/>
</dbReference>
<dbReference type="Proteomes" id="UP000601435">
    <property type="component" value="Unassembled WGS sequence"/>
</dbReference>
<dbReference type="InterPro" id="IPR029063">
    <property type="entry name" value="SAM-dependent_MTases_sf"/>
</dbReference>
<keyword evidence="2" id="KW-0808">Transferase</keyword>
<keyword evidence="5" id="KW-1185">Reference proteome</keyword>
<keyword evidence="1" id="KW-0489">Methyltransferase</keyword>
<feature type="region of interest" description="Disordered" evidence="3">
    <location>
        <begin position="456"/>
        <end position="479"/>
    </location>
</feature>
<feature type="compositionally biased region" description="Polar residues" evidence="3">
    <location>
        <begin position="459"/>
        <end position="477"/>
    </location>
</feature>
<dbReference type="Pfam" id="PF00145">
    <property type="entry name" value="DNA_methylase"/>
    <property type="match status" value="1"/>
</dbReference>
<dbReference type="GO" id="GO:0032259">
    <property type="term" value="P:methylation"/>
    <property type="evidence" value="ECO:0007669"/>
    <property type="project" value="UniProtKB-KW"/>
</dbReference>
<proteinExistence type="predicted"/>
<dbReference type="SUPFAM" id="SSF53335">
    <property type="entry name" value="S-adenosyl-L-methionine-dependent methyltransferases"/>
    <property type="match status" value="1"/>
</dbReference>
<dbReference type="EMBL" id="CAJNJA010026876">
    <property type="protein sequence ID" value="CAE7566821.1"/>
    <property type="molecule type" value="Genomic_DNA"/>
</dbReference>
<comment type="caution">
    <text evidence="4">The sequence shown here is derived from an EMBL/GenBank/DDBJ whole genome shotgun (WGS) entry which is preliminary data.</text>
</comment>
<evidence type="ECO:0008006" key="6">
    <source>
        <dbReference type="Google" id="ProtNLM"/>
    </source>
</evidence>
<evidence type="ECO:0000256" key="3">
    <source>
        <dbReference type="SAM" id="MobiDB-lite"/>
    </source>
</evidence>
<sequence length="490" mass="53821">MAYPVAAAKQWEEWGPALVNAVTQAEGLHAQQGLKGTKILLGSDCSGCEAPVFALHGLRLAFRHRWSCDVANHSRLWIQEVCKPEKFFDDMLQRKNLQELPPINLYTCGFPCKPYSNLHWQSSGFKDPNARPFQAMLETTMATGTPMAIFENVLGLSKYMQAVQKEMIRALPGYKIFLTKMCPTELGFAARRGRFFFLVVRSDLCLTDDAKKLGDLVARIMAKVKKPVPKNLRDYLLPANHKWVLAQQARQKKHAGHGTCGLPRSLQGVVPSLTSRQVKALAHAWHTRCAPRGGTLSFVADVSQSTGRAPVGFSGEVPCVTPGGRLVAAELGRLLVPEEKLMMANFPVHSISIPKDLSPCQVADLAGNTMHTACIGLAMLCTMAMLKLEKLNSPAPSTTGHGEWMDLSGMKHGKAVKTKAAKGRKVLCGKGKAMKAMKAETHGRKRMQGKFNRRMGTVTVDSQRPSKSRKVQQNQKPVSGRAAYAAAYYN</sequence>
<evidence type="ECO:0000313" key="5">
    <source>
        <dbReference type="Proteomes" id="UP000601435"/>
    </source>
</evidence>
<dbReference type="AlphaFoldDB" id="A0A812UIV4"/>
<protein>
    <recommendedName>
        <fullName evidence="6">DNA (cytosine-5-)-methyltransferase</fullName>
    </recommendedName>
</protein>
<evidence type="ECO:0000256" key="2">
    <source>
        <dbReference type="ARBA" id="ARBA00022679"/>
    </source>
</evidence>
<accession>A0A812UIV4</accession>
<organism evidence="4 5">
    <name type="scientific">Symbiodinium necroappetens</name>
    <dbReference type="NCBI Taxonomy" id="1628268"/>
    <lineage>
        <taxon>Eukaryota</taxon>
        <taxon>Sar</taxon>
        <taxon>Alveolata</taxon>
        <taxon>Dinophyceae</taxon>
        <taxon>Suessiales</taxon>
        <taxon>Symbiodiniaceae</taxon>
        <taxon>Symbiodinium</taxon>
    </lineage>
</organism>
<dbReference type="OrthoDB" id="411541at2759"/>
<evidence type="ECO:0000313" key="4">
    <source>
        <dbReference type="EMBL" id="CAE7566821.1"/>
    </source>
</evidence>
<gene>
    <name evidence="4" type="ORF">SNEC2469_LOCUS16491</name>
</gene>
<reference evidence="4" key="1">
    <citation type="submission" date="2021-02" db="EMBL/GenBank/DDBJ databases">
        <authorList>
            <person name="Dougan E. K."/>
            <person name="Rhodes N."/>
            <person name="Thang M."/>
            <person name="Chan C."/>
        </authorList>
    </citation>
    <scope>NUCLEOTIDE SEQUENCE</scope>
</reference>
<dbReference type="Gene3D" id="3.40.50.150">
    <property type="entry name" value="Vaccinia Virus protein VP39"/>
    <property type="match status" value="1"/>
</dbReference>
<dbReference type="InterPro" id="IPR001525">
    <property type="entry name" value="C5_MeTfrase"/>
</dbReference>
<name>A0A812UIV4_9DINO</name>